<keyword evidence="5" id="KW-0540">Nuclease</keyword>
<dbReference type="Pfam" id="PF00096">
    <property type="entry name" value="zf-C2H2"/>
    <property type="match status" value="1"/>
</dbReference>
<dbReference type="GO" id="GO:0045892">
    <property type="term" value="P:negative regulation of DNA-templated transcription"/>
    <property type="evidence" value="ECO:0007669"/>
    <property type="project" value="UniProtKB-ARBA"/>
</dbReference>
<dbReference type="FunFam" id="3.30.160.60:FF:000249">
    <property type="entry name" value="Zinc finger protein 154"/>
    <property type="match status" value="1"/>
</dbReference>
<evidence type="ECO:0000256" key="13">
    <source>
        <dbReference type="PROSITE-ProRule" id="PRU00042"/>
    </source>
</evidence>
<dbReference type="SUPFAM" id="SSF57667">
    <property type="entry name" value="beta-beta-alpha zinc fingers"/>
    <property type="match status" value="1"/>
</dbReference>
<dbReference type="PROSITE" id="PS00028">
    <property type="entry name" value="ZINC_FINGER_C2H2_1"/>
    <property type="match status" value="1"/>
</dbReference>
<dbReference type="GO" id="GO:0008270">
    <property type="term" value="F:zinc ion binding"/>
    <property type="evidence" value="ECO:0007669"/>
    <property type="project" value="UniProtKB-KW"/>
</dbReference>
<evidence type="ECO:0000256" key="4">
    <source>
        <dbReference type="ARBA" id="ARBA00022695"/>
    </source>
</evidence>
<name>A0A3M0J6K2_HIRRU</name>
<comment type="similarity">
    <text evidence="2">Belongs to the krueppel C2H2-type zinc-finger protein family.</text>
</comment>
<evidence type="ECO:0000256" key="10">
    <source>
        <dbReference type="ARBA" id="ARBA00022801"/>
    </source>
</evidence>
<gene>
    <name evidence="16" type="ORF">DUI87_26551</name>
</gene>
<keyword evidence="11" id="KW-0862">Zinc</keyword>
<evidence type="ECO:0000256" key="8">
    <source>
        <dbReference type="ARBA" id="ARBA00022759"/>
    </source>
</evidence>
<dbReference type="STRING" id="333673.A0A3M0J6K2"/>
<dbReference type="GO" id="GO:0000981">
    <property type="term" value="F:DNA-binding transcription factor activity, RNA polymerase II-specific"/>
    <property type="evidence" value="ECO:0007669"/>
    <property type="project" value="TreeGrafter"/>
</dbReference>
<dbReference type="SMART" id="SM00355">
    <property type="entry name" value="ZnF_C2H2"/>
    <property type="match status" value="1"/>
</dbReference>
<keyword evidence="6" id="KW-0479">Metal-binding</keyword>
<evidence type="ECO:0000256" key="3">
    <source>
        <dbReference type="ARBA" id="ARBA00022679"/>
    </source>
</evidence>
<comment type="subcellular location">
    <subcellularLocation>
        <location evidence="1">Nucleus</location>
    </subcellularLocation>
</comment>
<proteinExistence type="inferred from homology"/>
<keyword evidence="4" id="KW-0548">Nucleotidyltransferase</keyword>
<keyword evidence="8" id="KW-0255">Endonuclease</keyword>
<dbReference type="OrthoDB" id="8947436at2759"/>
<evidence type="ECO:0000256" key="14">
    <source>
        <dbReference type="SAM" id="MobiDB-lite"/>
    </source>
</evidence>
<dbReference type="Pfam" id="PF18697">
    <property type="entry name" value="MLVIN_C"/>
    <property type="match status" value="1"/>
</dbReference>
<dbReference type="Gene3D" id="2.30.30.850">
    <property type="match status" value="1"/>
</dbReference>
<evidence type="ECO:0000256" key="5">
    <source>
        <dbReference type="ARBA" id="ARBA00022722"/>
    </source>
</evidence>
<dbReference type="Gene3D" id="3.30.160.60">
    <property type="entry name" value="Classic Zinc Finger"/>
    <property type="match status" value="1"/>
</dbReference>
<dbReference type="InterPro" id="IPR040643">
    <property type="entry name" value="MLVIN_C"/>
</dbReference>
<dbReference type="InterPro" id="IPR036236">
    <property type="entry name" value="Znf_C2H2_sf"/>
</dbReference>
<dbReference type="PANTHER" id="PTHR23235:SF178">
    <property type="entry name" value="C2H2-TYPE DOMAIN-CONTAINING PROTEIN-RELATED"/>
    <property type="match status" value="1"/>
</dbReference>
<evidence type="ECO:0000259" key="15">
    <source>
        <dbReference type="PROSITE" id="PS50157"/>
    </source>
</evidence>
<organism evidence="16 17">
    <name type="scientific">Hirundo rustica rustica</name>
    <dbReference type="NCBI Taxonomy" id="333673"/>
    <lineage>
        <taxon>Eukaryota</taxon>
        <taxon>Metazoa</taxon>
        <taxon>Chordata</taxon>
        <taxon>Craniata</taxon>
        <taxon>Vertebrata</taxon>
        <taxon>Euteleostomi</taxon>
        <taxon>Archelosauria</taxon>
        <taxon>Archosauria</taxon>
        <taxon>Dinosauria</taxon>
        <taxon>Saurischia</taxon>
        <taxon>Theropoda</taxon>
        <taxon>Coelurosauria</taxon>
        <taxon>Aves</taxon>
        <taxon>Neognathae</taxon>
        <taxon>Neoaves</taxon>
        <taxon>Telluraves</taxon>
        <taxon>Australaves</taxon>
        <taxon>Passeriformes</taxon>
        <taxon>Sylvioidea</taxon>
        <taxon>Hirundinidae</taxon>
        <taxon>Hirundo</taxon>
    </lineage>
</organism>
<dbReference type="GO" id="GO:0016779">
    <property type="term" value="F:nucleotidyltransferase activity"/>
    <property type="evidence" value="ECO:0007669"/>
    <property type="project" value="UniProtKB-KW"/>
</dbReference>
<sequence length="228" mass="25974">MIHTEVRPYQCGECGKSFSRSSSLIKHQRIHTGERPYQEQFWGLIHGIWPCLKRDRRRDGRSLFGPPGQLAKREQPGTSNEEERRRVSIPVAGKGDVRVSKDYLEGEKVTRKYLKTIGQTLENLRKKGYLPQTSPLDANVHNINPGDWVLIKAWTNTPLTPKFEGPYQVLLTTHTAVRTEEKGWTHITRVKGPVPPPGENPSSGPSPDETEWTVTPHPKDLKLIFKKK</sequence>
<dbReference type="AlphaFoldDB" id="A0A3M0J6K2"/>
<evidence type="ECO:0000256" key="11">
    <source>
        <dbReference type="ARBA" id="ARBA00022833"/>
    </source>
</evidence>
<feature type="region of interest" description="Disordered" evidence="14">
    <location>
        <begin position="60"/>
        <end position="86"/>
    </location>
</feature>
<keyword evidence="17" id="KW-1185">Reference proteome</keyword>
<reference evidence="16 17" key="1">
    <citation type="submission" date="2018-07" db="EMBL/GenBank/DDBJ databases">
        <title>A high quality draft genome assembly of the barn swallow (H. rustica rustica).</title>
        <authorList>
            <person name="Formenti G."/>
            <person name="Chiara M."/>
            <person name="Poveda L."/>
            <person name="Francoijs K.-J."/>
            <person name="Bonisoli-Alquati A."/>
            <person name="Canova L."/>
            <person name="Gianfranceschi L."/>
            <person name="Horner D.S."/>
            <person name="Saino N."/>
        </authorList>
    </citation>
    <scope>NUCLEOTIDE SEQUENCE [LARGE SCALE GENOMIC DNA]</scope>
    <source>
        <strain evidence="16">Chelidonia</strain>
        <tissue evidence="16">Blood</tissue>
    </source>
</reference>
<evidence type="ECO:0000256" key="7">
    <source>
        <dbReference type="ARBA" id="ARBA00022737"/>
    </source>
</evidence>
<dbReference type="PROSITE" id="PS50157">
    <property type="entry name" value="ZINC_FINGER_C2H2_2"/>
    <property type="match status" value="1"/>
</dbReference>
<comment type="caution">
    <text evidence="16">The sequence shown here is derived from an EMBL/GenBank/DDBJ whole genome shotgun (WGS) entry which is preliminary data.</text>
</comment>
<dbReference type="PANTHER" id="PTHR23235">
    <property type="entry name" value="KRUEPPEL-LIKE TRANSCRIPTION FACTOR"/>
    <property type="match status" value="1"/>
</dbReference>
<dbReference type="GO" id="GO:0000978">
    <property type="term" value="F:RNA polymerase II cis-regulatory region sequence-specific DNA binding"/>
    <property type="evidence" value="ECO:0007669"/>
    <property type="project" value="TreeGrafter"/>
</dbReference>
<dbReference type="InterPro" id="IPR013087">
    <property type="entry name" value="Znf_C2H2_type"/>
</dbReference>
<dbReference type="GO" id="GO:0016787">
    <property type="term" value="F:hydrolase activity"/>
    <property type="evidence" value="ECO:0007669"/>
    <property type="project" value="UniProtKB-KW"/>
</dbReference>
<evidence type="ECO:0000256" key="12">
    <source>
        <dbReference type="ARBA" id="ARBA00023242"/>
    </source>
</evidence>
<feature type="region of interest" description="Disordered" evidence="14">
    <location>
        <begin position="184"/>
        <end position="219"/>
    </location>
</feature>
<evidence type="ECO:0000256" key="6">
    <source>
        <dbReference type="ARBA" id="ARBA00022723"/>
    </source>
</evidence>
<evidence type="ECO:0000256" key="1">
    <source>
        <dbReference type="ARBA" id="ARBA00004123"/>
    </source>
</evidence>
<dbReference type="GO" id="GO:0004519">
    <property type="term" value="F:endonuclease activity"/>
    <property type="evidence" value="ECO:0007669"/>
    <property type="project" value="UniProtKB-KW"/>
</dbReference>
<keyword evidence="10" id="KW-0378">Hydrolase</keyword>
<evidence type="ECO:0000256" key="2">
    <source>
        <dbReference type="ARBA" id="ARBA00006991"/>
    </source>
</evidence>
<protein>
    <recommendedName>
        <fullName evidence="15">C2H2-type domain-containing protein</fullName>
    </recommendedName>
</protein>
<feature type="compositionally biased region" description="Basic and acidic residues" evidence="14">
    <location>
        <begin position="71"/>
        <end position="86"/>
    </location>
</feature>
<feature type="domain" description="C2H2-type" evidence="15">
    <location>
        <begin position="9"/>
        <end position="36"/>
    </location>
</feature>
<dbReference type="EMBL" id="QRBI01000171">
    <property type="protein sequence ID" value="RMB96971.1"/>
    <property type="molecule type" value="Genomic_DNA"/>
</dbReference>
<accession>A0A3M0J6K2</accession>
<keyword evidence="3" id="KW-0808">Transferase</keyword>
<evidence type="ECO:0000313" key="17">
    <source>
        <dbReference type="Proteomes" id="UP000269221"/>
    </source>
</evidence>
<evidence type="ECO:0000256" key="9">
    <source>
        <dbReference type="ARBA" id="ARBA00022771"/>
    </source>
</evidence>
<evidence type="ECO:0000313" key="16">
    <source>
        <dbReference type="EMBL" id="RMB96971.1"/>
    </source>
</evidence>
<dbReference type="Proteomes" id="UP000269221">
    <property type="component" value="Unassembled WGS sequence"/>
</dbReference>
<keyword evidence="7" id="KW-0677">Repeat</keyword>
<keyword evidence="12" id="KW-0539">Nucleus</keyword>
<keyword evidence="9 13" id="KW-0863">Zinc-finger</keyword>
<dbReference type="GO" id="GO:0005634">
    <property type="term" value="C:nucleus"/>
    <property type="evidence" value="ECO:0007669"/>
    <property type="project" value="UniProtKB-SubCell"/>
</dbReference>